<feature type="region of interest" description="Disordered" evidence="4">
    <location>
        <begin position="496"/>
        <end position="517"/>
    </location>
</feature>
<gene>
    <name evidence="7" type="ORF">C8N24_3754</name>
</gene>
<dbReference type="AlphaFoldDB" id="A0A660LGS8"/>
<evidence type="ECO:0000256" key="3">
    <source>
        <dbReference type="ARBA" id="ARBA00023136"/>
    </source>
</evidence>
<dbReference type="Proteomes" id="UP000278962">
    <property type="component" value="Unassembled WGS sequence"/>
</dbReference>
<dbReference type="GO" id="GO:0051301">
    <property type="term" value="P:cell division"/>
    <property type="evidence" value="ECO:0007669"/>
    <property type="project" value="UniProtKB-KW"/>
</dbReference>
<organism evidence="7 8">
    <name type="scientific">Solirubrobacter pauli</name>
    <dbReference type="NCBI Taxonomy" id="166793"/>
    <lineage>
        <taxon>Bacteria</taxon>
        <taxon>Bacillati</taxon>
        <taxon>Actinomycetota</taxon>
        <taxon>Thermoleophilia</taxon>
        <taxon>Solirubrobacterales</taxon>
        <taxon>Solirubrobacteraceae</taxon>
        <taxon>Solirubrobacter</taxon>
    </lineage>
</organism>
<dbReference type="InterPro" id="IPR005311">
    <property type="entry name" value="PBP_dimer"/>
</dbReference>
<dbReference type="SUPFAM" id="SSF54427">
    <property type="entry name" value="NTF2-like"/>
    <property type="match status" value="1"/>
</dbReference>
<keyword evidence="3" id="KW-0472">Membrane</keyword>
<dbReference type="EMBL" id="RBIL01000001">
    <property type="protein sequence ID" value="RKQ93879.1"/>
    <property type="molecule type" value="Genomic_DNA"/>
</dbReference>
<evidence type="ECO:0000313" key="8">
    <source>
        <dbReference type="Proteomes" id="UP000278962"/>
    </source>
</evidence>
<proteinExistence type="inferred from homology"/>
<dbReference type="Pfam" id="PF00905">
    <property type="entry name" value="Transpeptidase"/>
    <property type="match status" value="1"/>
</dbReference>
<dbReference type="InterPro" id="IPR032710">
    <property type="entry name" value="NTF2-like_dom_sf"/>
</dbReference>
<comment type="caution">
    <text evidence="7">The sequence shown here is derived from an EMBL/GenBank/DDBJ whole genome shotgun (WGS) entry which is preliminary data.</text>
</comment>
<keyword evidence="7" id="KW-0132">Cell division</keyword>
<protein>
    <submittedName>
        <fullName evidence="7">Cell division protein FtsI/penicillin-binding protein 2</fullName>
    </submittedName>
</protein>
<dbReference type="Pfam" id="PF03717">
    <property type="entry name" value="PBP_dimer"/>
    <property type="match status" value="1"/>
</dbReference>
<evidence type="ECO:0000259" key="6">
    <source>
        <dbReference type="Pfam" id="PF03717"/>
    </source>
</evidence>
<dbReference type="InterPro" id="IPR012338">
    <property type="entry name" value="Beta-lactam/transpept-like"/>
</dbReference>
<evidence type="ECO:0000256" key="2">
    <source>
        <dbReference type="ARBA" id="ARBA00007171"/>
    </source>
</evidence>
<dbReference type="GO" id="GO:0071972">
    <property type="term" value="F:peptidoglycan L,D-transpeptidase activity"/>
    <property type="evidence" value="ECO:0007669"/>
    <property type="project" value="TreeGrafter"/>
</dbReference>
<dbReference type="Gene3D" id="3.90.1310.10">
    <property type="entry name" value="Penicillin-binding protein 2a (Domain 2)"/>
    <property type="match status" value="1"/>
</dbReference>
<evidence type="ECO:0000259" key="5">
    <source>
        <dbReference type="Pfam" id="PF00905"/>
    </source>
</evidence>
<dbReference type="InterPro" id="IPR050515">
    <property type="entry name" value="Beta-lactam/transpept"/>
</dbReference>
<evidence type="ECO:0000256" key="4">
    <source>
        <dbReference type="SAM" id="MobiDB-lite"/>
    </source>
</evidence>
<evidence type="ECO:0000313" key="7">
    <source>
        <dbReference type="EMBL" id="RKQ93879.1"/>
    </source>
</evidence>
<dbReference type="RefSeq" id="WP_170179185.1">
    <property type="nucleotide sequence ID" value="NZ_RBIL01000001.1"/>
</dbReference>
<dbReference type="PANTHER" id="PTHR30627">
    <property type="entry name" value="PEPTIDOGLYCAN D,D-TRANSPEPTIDASE"/>
    <property type="match status" value="1"/>
</dbReference>
<feature type="domain" description="Penicillin-binding protein transpeptidase" evidence="5">
    <location>
        <begin position="271"/>
        <end position="559"/>
    </location>
</feature>
<dbReference type="GO" id="GO:0071555">
    <property type="term" value="P:cell wall organization"/>
    <property type="evidence" value="ECO:0007669"/>
    <property type="project" value="TreeGrafter"/>
</dbReference>
<comment type="similarity">
    <text evidence="2">Belongs to the transpeptidase family.</text>
</comment>
<reference evidence="7 8" key="1">
    <citation type="submission" date="2018-10" db="EMBL/GenBank/DDBJ databases">
        <title>Genomic Encyclopedia of Archaeal and Bacterial Type Strains, Phase II (KMG-II): from individual species to whole genera.</title>
        <authorList>
            <person name="Goeker M."/>
        </authorList>
    </citation>
    <scope>NUCLEOTIDE SEQUENCE [LARGE SCALE GENOMIC DNA]</scope>
    <source>
        <strain evidence="7 8">DSM 14954</strain>
    </source>
</reference>
<feature type="domain" description="Penicillin-binding protein dimerisation" evidence="6">
    <location>
        <begin position="171"/>
        <end position="231"/>
    </location>
</feature>
<comment type="subcellular location">
    <subcellularLocation>
        <location evidence="1">Membrane</location>
    </subcellularLocation>
</comment>
<sequence length="563" mass="58778">MARRHVIASPKRFAPLAASAAVALLGGMVVGARHVPPEKRTVEAFAAAYERGDQRAMYALLSDEARRRTSLERMQRTYKQAAETLTLEQVRVGRVEQADRVPVALETRIFGTLRGVLVLTTGERKDQDPGIDWTSELVYPGLHRGEKLKRETTLPERASILARDGTPLAKGPDRLSDLGPLASEIAGRIGPAPEERRAELAKRGVPDGAPVGLTGLERQFDARLSGTPGGVLYAGGRVLARKEAVRGADVKATIDPKIQRGAVEALAGRYGGIAVIAPKTGEVLALAGIATSAPQPPGSTFKIVTLAGVLQNKVAKRTDSYEVTDRTTIEGVDIQNANGEYCGGSLRTSFAHSCNSVFAPLGAKLGAEKLVATAEAFGFNQDPSVAGAARSTIPPADEIGDDLAVGSTAIGQGKVLATPLQMAVVGATVAADGVKATPTLLRGDDPRTTRVMSKSVASTIKSYMRTVVTDGTGGAAALPNVKVSGKTGTAELRTTVKEEPPPEVTDPDAVTPPEDDTTDTDAWFVAFAPYNDPEVAVAALFVAQGTGGDTAAPAARVVLDAAF</sequence>
<name>A0A660LGS8_9ACTN</name>
<dbReference type="PANTHER" id="PTHR30627:SF24">
    <property type="entry name" value="PENICILLIN-BINDING PROTEIN 4B"/>
    <property type="match status" value="1"/>
</dbReference>
<dbReference type="GO" id="GO:0008658">
    <property type="term" value="F:penicillin binding"/>
    <property type="evidence" value="ECO:0007669"/>
    <property type="project" value="InterPro"/>
</dbReference>
<dbReference type="InterPro" id="IPR001460">
    <property type="entry name" value="PCN-bd_Tpept"/>
</dbReference>
<dbReference type="Gene3D" id="3.40.710.10">
    <property type="entry name" value="DD-peptidase/beta-lactamase superfamily"/>
    <property type="match status" value="1"/>
</dbReference>
<keyword evidence="8" id="KW-1185">Reference proteome</keyword>
<keyword evidence="7" id="KW-0131">Cell cycle</keyword>
<evidence type="ECO:0000256" key="1">
    <source>
        <dbReference type="ARBA" id="ARBA00004370"/>
    </source>
</evidence>
<accession>A0A660LGS8</accession>
<dbReference type="SUPFAM" id="SSF56601">
    <property type="entry name" value="beta-lactamase/transpeptidase-like"/>
    <property type="match status" value="1"/>
</dbReference>
<dbReference type="GO" id="GO:0005886">
    <property type="term" value="C:plasma membrane"/>
    <property type="evidence" value="ECO:0007669"/>
    <property type="project" value="TreeGrafter"/>
</dbReference>